<gene>
    <name evidence="1" type="ORF">GCM10007315_11940</name>
</gene>
<keyword evidence="2" id="KW-1185">Reference proteome</keyword>
<name>A0A918TLG2_9RHOB</name>
<evidence type="ECO:0000313" key="1">
    <source>
        <dbReference type="EMBL" id="GHC51187.1"/>
    </source>
</evidence>
<protein>
    <submittedName>
        <fullName evidence="1">Uncharacterized protein</fullName>
    </submittedName>
</protein>
<accession>A0A918TLG2</accession>
<proteinExistence type="predicted"/>
<dbReference type="EMBL" id="BMYJ01000003">
    <property type="protein sequence ID" value="GHC51187.1"/>
    <property type="molecule type" value="Genomic_DNA"/>
</dbReference>
<comment type="caution">
    <text evidence="1">The sequence shown here is derived from an EMBL/GenBank/DDBJ whole genome shotgun (WGS) entry which is preliminary data.</text>
</comment>
<dbReference type="Proteomes" id="UP000638981">
    <property type="component" value="Unassembled WGS sequence"/>
</dbReference>
<sequence>MIAGHIHPKAAAGRMGMQDTCAVRLIDRRTGAAHRINGMPLVIFTREPGVAVAELLDGRDPSVWEARIETLGSGAGR</sequence>
<reference evidence="1" key="2">
    <citation type="submission" date="2020-09" db="EMBL/GenBank/DDBJ databases">
        <authorList>
            <person name="Sun Q."/>
            <person name="Kim S."/>
        </authorList>
    </citation>
    <scope>NUCLEOTIDE SEQUENCE</scope>
    <source>
        <strain evidence="1">KCTC 23310</strain>
    </source>
</reference>
<organism evidence="1 2">
    <name type="scientific">Neogemmobacter tilapiae</name>
    <dbReference type="NCBI Taxonomy" id="875041"/>
    <lineage>
        <taxon>Bacteria</taxon>
        <taxon>Pseudomonadati</taxon>
        <taxon>Pseudomonadota</taxon>
        <taxon>Alphaproteobacteria</taxon>
        <taxon>Rhodobacterales</taxon>
        <taxon>Paracoccaceae</taxon>
        <taxon>Neogemmobacter</taxon>
    </lineage>
</organism>
<dbReference type="AlphaFoldDB" id="A0A918TLG2"/>
<dbReference type="RefSeq" id="WP_229804566.1">
    <property type="nucleotide sequence ID" value="NZ_BMYJ01000003.1"/>
</dbReference>
<evidence type="ECO:0000313" key="2">
    <source>
        <dbReference type="Proteomes" id="UP000638981"/>
    </source>
</evidence>
<reference evidence="1" key="1">
    <citation type="journal article" date="2014" name="Int. J. Syst. Evol. Microbiol.">
        <title>Complete genome sequence of Corynebacterium casei LMG S-19264T (=DSM 44701T), isolated from a smear-ripened cheese.</title>
        <authorList>
            <consortium name="US DOE Joint Genome Institute (JGI-PGF)"/>
            <person name="Walter F."/>
            <person name="Albersmeier A."/>
            <person name="Kalinowski J."/>
            <person name="Ruckert C."/>
        </authorList>
    </citation>
    <scope>NUCLEOTIDE SEQUENCE</scope>
    <source>
        <strain evidence="1">KCTC 23310</strain>
    </source>
</reference>